<name>A0ABS9MIF4_9FIRM</name>
<dbReference type="InterPro" id="IPR047296">
    <property type="entry name" value="GIY-YIG_UvrC_Cho"/>
</dbReference>
<accession>A0ABS9MIF4</accession>
<dbReference type="RefSeq" id="WP_237966682.1">
    <property type="nucleotide sequence ID" value="NZ_JAKNHQ010000007.1"/>
</dbReference>
<evidence type="ECO:0000313" key="2">
    <source>
        <dbReference type="EMBL" id="MCG4610584.1"/>
    </source>
</evidence>
<dbReference type="SMART" id="SM00465">
    <property type="entry name" value="GIYc"/>
    <property type="match status" value="1"/>
</dbReference>
<reference evidence="2 3" key="1">
    <citation type="submission" date="2022-01" db="EMBL/GenBank/DDBJ databases">
        <title>Collection of gut derived symbiotic bacterial strains cultured from healthy donors.</title>
        <authorList>
            <person name="Lin H."/>
            <person name="Kohout C."/>
            <person name="Waligurski E."/>
            <person name="Pamer E.G."/>
        </authorList>
    </citation>
    <scope>NUCLEOTIDE SEQUENCE [LARGE SCALE GENOMIC DNA]</scope>
    <source>
        <strain evidence="2 3">DFI.7.58</strain>
    </source>
</reference>
<dbReference type="InterPro" id="IPR035901">
    <property type="entry name" value="GIY-YIG_endonuc_sf"/>
</dbReference>
<dbReference type="Proteomes" id="UP001298681">
    <property type="component" value="Unassembled WGS sequence"/>
</dbReference>
<evidence type="ECO:0000313" key="3">
    <source>
        <dbReference type="Proteomes" id="UP001298681"/>
    </source>
</evidence>
<dbReference type="Pfam" id="PF01541">
    <property type="entry name" value="GIY-YIG"/>
    <property type="match status" value="1"/>
</dbReference>
<dbReference type="SUPFAM" id="SSF82771">
    <property type="entry name" value="GIY-YIG endonuclease"/>
    <property type="match status" value="1"/>
</dbReference>
<dbReference type="EMBL" id="JAKNHQ010000007">
    <property type="protein sequence ID" value="MCG4610584.1"/>
    <property type="molecule type" value="Genomic_DNA"/>
</dbReference>
<protein>
    <submittedName>
        <fullName evidence="2">GIY-YIG nuclease family protein</fullName>
    </submittedName>
</protein>
<dbReference type="Gene3D" id="3.40.1440.10">
    <property type="entry name" value="GIY-YIG endonuclease"/>
    <property type="match status" value="1"/>
</dbReference>
<dbReference type="InterPro" id="IPR000305">
    <property type="entry name" value="GIY-YIG_endonuc"/>
</dbReference>
<dbReference type="PANTHER" id="PTHR30562">
    <property type="entry name" value="UVRC/OXIDOREDUCTASE"/>
    <property type="match status" value="1"/>
</dbReference>
<dbReference type="PANTHER" id="PTHR30562:SF1">
    <property type="entry name" value="UVRABC SYSTEM PROTEIN C"/>
    <property type="match status" value="1"/>
</dbReference>
<sequence length="159" mass="18893">MEEQEKHLEHIRELRKKAMRLPLHPGVYIMHDKTGKIIYIGKAKALKNRVSQYFGSEKNHDKKVRQMVSNVEDFEYILTDSEFEALVLECSLIKQHTPKYNILLKDDKGYHYIKVTRRPRAPPAPPRASRRRSRCWTTMRTISVRLSAPGPRRRLWTKR</sequence>
<dbReference type="InterPro" id="IPR050066">
    <property type="entry name" value="UvrABC_protein_C"/>
</dbReference>
<dbReference type="CDD" id="cd10434">
    <property type="entry name" value="GIY-YIG_UvrC_Cho"/>
    <property type="match status" value="1"/>
</dbReference>
<organism evidence="2 3">
    <name type="scientific">Anaeromassilibacillus senegalensis</name>
    <dbReference type="NCBI Taxonomy" id="1673717"/>
    <lineage>
        <taxon>Bacteria</taxon>
        <taxon>Bacillati</taxon>
        <taxon>Bacillota</taxon>
        <taxon>Clostridia</taxon>
        <taxon>Eubacteriales</taxon>
        <taxon>Acutalibacteraceae</taxon>
        <taxon>Anaeromassilibacillus</taxon>
    </lineage>
</organism>
<feature type="domain" description="GIY-YIG" evidence="1">
    <location>
        <begin position="23"/>
        <end position="102"/>
    </location>
</feature>
<comment type="caution">
    <text evidence="2">The sequence shown here is derived from an EMBL/GenBank/DDBJ whole genome shotgun (WGS) entry which is preliminary data.</text>
</comment>
<gene>
    <name evidence="2" type="ORF">L0P57_06515</name>
</gene>
<keyword evidence="3" id="KW-1185">Reference proteome</keyword>
<proteinExistence type="predicted"/>
<evidence type="ECO:0000259" key="1">
    <source>
        <dbReference type="PROSITE" id="PS50164"/>
    </source>
</evidence>
<dbReference type="PROSITE" id="PS50164">
    <property type="entry name" value="GIY_YIG"/>
    <property type="match status" value="1"/>
</dbReference>